<dbReference type="GO" id="GO:0004842">
    <property type="term" value="F:ubiquitin-protein transferase activity"/>
    <property type="evidence" value="ECO:0007669"/>
    <property type="project" value="TreeGrafter"/>
</dbReference>
<proteinExistence type="predicted"/>
<dbReference type="FunCoup" id="G0MUQ9">
    <property type="interactions" value="1573"/>
</dbReference>
<dbReference type="SMART" id="SM00647">
    <property type="entry name" value="IBR"/>
    <property type="match status" value="2"/>
</dbReference>
<evidence type="ECO:0000256" key="1">
    <source>
        <dbReference type="ARBA" id="ARBA00004906"/>
    </source>
</evidence>
<evidence type="ECO:0000256" key="4">
    <source>
        <dbReference type="ARBA" id="ARBA00022737"/>
    </source>
</evidence>
<keyword evidence="2" id="KW-0808">Transferase</keyword>
<accession>G0MUQ9</accession>
<dbReference type="InterPro" id="IPR051628">
    <property type="entry name" value="LUBAC_E3_Ligases"/>
</dbReference>
<gene>
    <name evidence="10" type="ORF">CAEBREN_14919</name>
</gene>
<dbReference type="CDD" id="cd20335">
    <property type="entry name" value="BRcat_RBR"/>
    <property type="match status" value="1"/>
</dbReference>
<name>G0MUQ9_CAEBE</name>
<dbReference type="InterPro" id="IPR013083">
    <property type="entry name" value="Znf_RING/FYVE/PHD"/>
</dbReference>
<dbReference type="GO" id="GO:0071797">
    <property type="term" value="C:LUBAC complex"/>
    <property type="evidence" value="ECO:0007669"/>
    <property type="project" value="TreeGrafter"/>
</dbReference>
<evidence type="ECO:0000313" key="11">
    <source>
        <dbReference type="Proteomes" id="UP000008068"/>
    </source>
</evidence>
<keyword evidence="3" id="KW-0479">Metal-binding</keyword>
<dbReference type="InterPro" id="IPR002867">
    <property type="entry name" value="IBR_dom"/>
</dbReference>
<dbReference type="HOGENOM" id="CLU_267882_0_0_1"/>
<evidence type="ECO:0000256" key="6">
    <source>
        <dbReference type="ARBA" id="ARBA00022786"/>
    </source>
</evidence>
<evidence type="ECO:0000256" key="3">
    <source>
        <dbReference type="ARBA" id="ARBA00022723"/>
    </source>
</evidence>
<dbReference type="InParanoid" id="G0MUQ9"/>
<reference evidence="11" key="1">
    <citation type="submission" date="2011-07" db="EMBL/GenBank/DDBJ databases">
        <authorList>
            <consortium name="Caenorhabditis brenneri Sequencing and Analysis Consortium"/>
            <person name="Wilson R.K."/>
        </authorList>
    </citation>
    <scope>NUCLEOTIDE SEQUENCE [LARGE SCALE GENOMIC DNA]</scope>
    <source>
        <strain evidence="11">PB2801</strain>
    </source>
</reference>
<evidence type="ECO:0000256" key="7">
    <source>
        <dbReference type="ARBA" id="ARBA00022833"/>
    </source>
</evidence>
<dbReference type="STRING" id="135651.G0MUQ9"/>
<dbReference type="GO" id="GO:0097039">
    <property type="term" value="P:protein linear polyubiquitination"/>
    <property type="evidence" value="ECO:0007669"/>
    <property type="project" value="TreeGrafter"/>
</dbReference>
<keyword evidence="5" id="KW-0863">Zinc-finger</keyword>
<evidence type="ECO:0000256" key="5">
    <source>
        <dbReference type="ARBA" id="ARBA00022771"/>
    </source>
</evidence>
<evidence type="ECO:0000313" key="10">
    <source>
        <dbReference type="EMBL" id="EGT44485.1"/>
    </source>
</evidence>
<feature type="compositionally biased region" description="Pro residues" evidence="8">
    <location>
        <begin position="1146"/>
        <end position="1158"/>
    </location>
</feature>
<protein>
    <recommendedName>
        <fullName evidence="9">RING-type domain-containing protein</fullName>
    </recommendedName>
</protein>
<dbReference type="AlphaFoldDB" id="G0MUQ9"/>
<dbReference type="OrthoDB" id="61092at2759"/>
<dbReference type="OMA" id="DFYRLEC"/>
<dbReference type="Proteomes" id="UP000008068">
    <property type="component" value="Unassembled WGS sequence"/>
</dbReference>
<sequence length="1229" mass="143549">MDNPRQQRYGKAPRKREQVIPAQQLSWVRQDPTDYWSEPTQLTKEQIVRAHYDNRQRAGEPQRIENVELRKVEEYRTMLKEVDVEEPELLPRVNPEFAYRNHVLPYGAVILAEDYTPNSPELVSEKQFQEIQEKLKQFVAGFGSSEWMQRAVYYQLGPQHIRKVRSCDFVTRSRELGDHDLFINNNQSVACLVVRPVNDSREATIRNIERFLKGEGREKPDEVLISEPSSGFGISLQQGEDPVIVRDARESRYALVFDSNYQKYVGIHEAEYVKLSRKDKKCHVAQMQSSQQFYENLFDTKILSSRLLSDPEKKFIECQRNQYDIRPRPLRLLQFEDSEKRRKAVTHKDIQHLDTFFCDSQFGYRNFEESIHLYVKYDMRPKNIECVAVKLECELDKRLAEAAFRLHHLTTFFFDTDYKTKNHELKYQQECKMLVVQDFPRYMFKHEVREWFIRRICEYNHIQIESVEPFTERVDGAWKSHIKAKKREIIPIIEFEFYRVGQIHGIYRPIDEPWVEDMQGAMGARCFFNLVKTERPDRPWKVTNNTLIKKKNEENFTVHFKSVQIGLELIEKILEESHNRAVFQVDRADRQGPEIRPCYRKTFAISRRLRIVLHCTIRRFDNEIRRVFSALTTNEDPIMMVDESIYYRLRVHEEWRPGSDAGIIGVMGWTVKSVRLYAQKLEALLQPKTFKNCPHLLHGIGELYAKHLEDKYPDGLVVEVDRFNEEVKFIGDSADLAMKDLESFLENRAKIGIAVEIPLHFPYINSRVTNLLYKEKVEKLRKAIGINYLFYDRKEKFFEFEGSIEQYEKLMRMMHELSLDYYKKETAGRALEDLPQQTCPTCWTEIGMNNDFYRFQCGHVMCRLCTNAKIRNIESSDIKIKCDFAGCGKFVAPSEILNIILGGPDRIRDFDTAKLHPLIIQCKQAIFFSNPDVIGCTSINCPGLLSKSDGDLLHYKTCASCSREYCRQCLAEPHKDVTCEEYSQVRHVDYSMKAYMKASGPSRVKKCPKCSTVVEKEEGCNHIECKCGLHFCWLCMHSSEDGSGPIYAHMTEVHGGHGGYQVNPEDLPDADIGVQHALHDAFRPEQFSDTENELSESDDDDSTTDDEARRFHNRLPRRRDVGNRLERERARQDHFNNMRWPNAQMAPPPPPPPRPQAPPHLWDFPPVLQEILQHVQISDEDRELYLAYLNNAATMADRENAIGDVAVFLTARRNGEVPLEQNQMNGGGG</sequence>
<dbReference type="PANTHER" id="PTHR22770">
    <property type="entry name" value="UBIQUITIN CONJUGATING ENZYME 7 INTERACTING PROTEIN-RELATED"/>
    <property type="match status" value="1"/>
</dbReference>
<dbReference type="Gene3D" id="1.20.120.1750">
    <property type="match status" value="1"/>
</dbReference>
<keyword evidence="4" id="KW-0677">Repeat</keyword>
<feature type="compositionally biased region" description="Acidic residues" evidence="8">
    <location>
        <begin position="1088"/>
        <end position="1105"/>
    </location>
</feature>
<dbReference type="SUPFAM" id="SSF57850">
    <property type="entry name" value="RING/U-box"/>
    <property type="match status" value="2"/>
</dbReference>
<evidence type="ECO:0000259" key="9">
    <source>
        <dbReference type="PROSITE" id="PS51873"/>
    </source>
</evidence>
<dbReference type="GO" id="GO:0043161">
    <property type="term" value="P:proteasome-mediated ubiquitin-dependent protein catabolic process"/>
    <property type="evidence" value="ECO:0007669"/>
    <property type="project" value="TreeGrafter"/>
</dbReference>
<keyword evidence="7" id="KW-0862">Zinc</keyword>
<dbReference type="eggNOG" id="KOG1812">
    <property type="taxonomic scope" value="Eukaryota"/>
</dbReference>
<evidence type="ECO:0000256" key="2">
    <source>
        <dbReference type="ARBA" id="ARBA00022679"/>
    </source>
</evidence>
<dbReference type="GO" id="GO:0043130">
    <property type="term" value="F:ubiquitin binding"/>
    <property type="evidence" value="ECO:0007669"/>
    <property type="project" value="TreeGrafter"/>
</dbReference>
<feature type="region of interest" description="Disordered" evidence="8">
    <location>
        <begin position="1"/>
        <end position="24"/>
    </location>
</feature>
<comment type="pathway">
    <text evidence="1">Protein modification; protein ubiquitination.</text>
</comment>
<keyword evidence="6" id="KW-0833">Ubl conjugation pathway</keyword>
<feature type="region of interest" description="Disordered" evidence="8">
    <location>
        <begin position="1132"/>
        <end position="1159"/>
    </location>
</feature>
<feature type="region of interest" description="Disordered" evidence="8">
    <location>
        <begin position="1083"/>
        <end position="1115"/>
    </location>
</feature>
<keyword evidence="11" id="KW-1185">Reference proteome</keyword>
<evidence type="ECO:0000256" key="8">
    <source>
        <dbReference type="SAM" id="MobiDB-lite"/>
    </source>
</evidence>
<dbReference type="EMBL" id="GL379813">
    <property type="protein sequence ID" value="EGT44485.1"/>
    <property type="molecule type" value="Genomic_DNA"/>
</dbReference>
<dbReference type="InterPro" id="IPR044066">
    <property type="entry name" value="TRIAD_supradom"/>
</dbReference>
<dbReference type="PROSITE" id="PS51873">
    <property type="entry name" value="TRIAD"/>
    <property type="match status" value="1"/>
</dbReference>
<dbReference type="Gene3D" id="3.30.40.10">
    <property type="entry name" value="Zinc/RING finger domain, C3HC4 (zinc finger)"/>
    <property type="match status" value="1"/>
</dbReference>
<dbReference type="Pfam" id="PF26200">
    <property type="entry name" value="Rcat_RNF216"/>
    <property type="match status" value="1"/>
</dbReference>
<dbReference type="Pfam" id="PF01485">
    <property type="entry name" value="IBR"/>
    <property type="match status" value="1"/>
</dbReference>
<dbReference type="GO" id="GO:0008270">
    <property type="term" value="F:zinc ion binding"/>
    <property type="evidence" value="ECO:0007669"/>
    <property type="project" value="UniProtKB-KW"/>
</dbReference>
<feature type="domain" description="RING-type" evidence="9">
    <location>
        <begin position="835"/>
        <end position="1061"/>
    </location>
</feature>
<organism evidence="11">
    <name type="scientific">Caenorhabditis brenneri</name>
    <name type="common">Nematode worm</name>
    <dbReference type="NCBI Taxonomy" id="135651"/>
    <lineage>
        <taxon>Eukaryota</taxon>
        <taxon>Metazoa</taxon>
        <taxon>Ecdysozoa</taxon>
        <taxon>Nematoda</taxon>
        <taxon>Chromadorea</taxon>
        <taxon>Rhabditida</taxon>
        <taxon>Rhabditina</taxon>
        <taxon>Rhabditomorpha</taxon>
        <taxon>Rhabditoidea</taxon>
        <taxon>Rhabditidae</taxon>
        <taxon>Peloderinae</taxon>
        <taxon>Caenorhabditis</taxon>
    </lineage>
</organism>
<dbReference type="PANTHER" id="PTHR22770:SF13">
    <property type="entry name" value="RING-TYPE DOMAIN-CONTAINING PROTEIN"/>
    <property type="match status" value="1"/>
</dbReference>